<proteinExistence type="predicted"/>
<dbReference type="EMBL" id="KB743944">
    <property type="protein sequence ID" value="EOA96570.1"/>
    <property type="molecule type" value="Genomic_DNA"/>
</dbReference>
<protein>
    <submittedName>
        <fullName evidence="2">Uncharacterized protein</fullName>
    </submittedName>
</protein>
<dbReference type="Proteomes" id="UP000296049">
    <property type="component" value="Unassembled WGS sequence"/>
</dbReference>
<accession>R0JH40</accession>
<feature type="region of interest" description="Disordered" evidence="1">
    <location>
        <begin position="51"/>
        <end position="96"/>
    </location>
</feature>
<reference evidence="3" key="1">
    <citation type="journal article" date="2013" name="Nat. Genet.">
        <title>The duck genome and transcriptome provide insight into an avian influenza virus reservoir species.</title>
        <authorList>
            <person name="Huang Y."/>
            <person name="Li Y."/>
            <person name="Burt D.W."/>
            <person name="Chen H."/>
            <person name="Zhang Y."/>
            <person name="Qian W."/>
            <person name="Kim H."/>
            <person name="Gan S."/>
            <person name="Zhao Y."/>
            <person name="Li J."/>
            <person name="Yi K."/>
            <person name="Feng H."/>
            <person name="Zhu P."/>
            <person name="Li B."/>
            <person name="Liu Q."/>
            <person name="Fairley S."/>
            <person name="Magor K.E."/>
            <person name="Du Z."/>
            <person name="Hu X."/>
            <person name="Goodman L."/>
            <person name="Tafer H."/>
            <person name="Vignal A."/>
            <person name="Lee T."/>
            <person name="Kim K.W."/>
            <person name="Sheng Z."/>
            <person name="An Y."/>
            <person name="Searle S."/>
            <person name="Herrero J."/>
            <person name="Groenen M.A."/>
            <person name="Crooijmans R.P."/>
            <person name="Faraut T."/>
            <person name="Cai Q."/>
            <person name="Webster R.G."/>
            <person name="Aldridge J.R."/>
            <person name="Warren W.C."/>
            <person name="Bartschat S."/>
            <person name="Kehr S."/>
            <person name="Marz M."/>
            <person name="Stadler P.F."/>
            <person name="Smith J."/>
            <person name="Kraus R.H."/>
            <person name="Zhao Y."/>
            <person name="Ren L."/>
            <person name="Fei J."/>
            <person name="Morisson M."/>
            <person name="Kaiser P."/>
            <person name="Griffin D.K."/>
            <person name="Rao M."/>
            <person name="Pitel F."/>
            <person name="Wang J."/>
            <person name="Li N."/>
        </authorList>
    </citation>
    <scope>NUCLEOTIDE SEQUENCE [LARGE SCALE GENOMIC DNA]</scope>
</reference>
<sequence length="542" mass="59479">MKVHQNLSSIHTACCLHADVSWRSAEGFSKQSDLLLLCKSRAVRTHQTVRFSKSGGRSNNEKCVEIRDEDTDEKSLVPPSNKSKSITGKQGRAGGMKMLSSSRTARIRQATLSWTQQGGLTPPGLPGQMGSDHCEEPIAIKEEIKIFSGNNLVRIISGKQADEVQKNKKHRMTAFSSKDKMEKNHQNPSFKQKPQLLPLSSLETGLPARCEELTGSAVWRDTYKRSCLFTLKHYSTKCPENGWKRKPAGDRSVLRQSLKDALPTSELSMESQLLLIQRRNTSRIMKDANMREEPLVGNHSGLNTALAALSSQHGAAAWLQQPPGTQPLQNTQNNSTIIKGLVTEPNAPSKQHRQLHHSGKEGGVCQEAQLLCKKQRAARAETLTLKIICPKNEMEAWFKLLHTSSKKPDSQWRTARAALLAATEAAAVAAGSPWDQSTRNKPSTATGYLQRCPSLSQQKGLTTQAHKENPELAAAGGKIKGVLSDISCDSTARPGCRSSPSAFEMDQRLLVLLALLIVPQQVLTNAPTAKPFILHRQQHASG</sequence>
<dbReference type="AlphaFoldDB" id="R0JH40"/>
<keyword evidence="3" id="KW-1185">Reference proteome</keyword>
<name>R0JH40_ANAPL</name>
<evidence type="ECO:0000313" key="3">
    <source>
        <dbReference type="Proteomes" id="UP000296049"/>
    </source>
</evidence>
<evidence type="ECO:0000313" key="2">
    <source>
        <dbReference type="EMBL" id="EOA96570.1"/>
    </source>
</evidence>
<organism evidence="2 3">
    <name type="scientific">Anas platyrhynchos</name>
    <name type="common">Mallard</name>
    <name type="synonym">Anas boschas</name>
    <dbReference type="NCBI Taxonomy" id="8839"/>
    <lineage>
        <taxon>Eukaryota</taxon>
        <taxon>Metazoa</taxon>
        <taxon>Chordata</taxon>
        <taxon>Craniata</taxon>
        <taxon>Vertebrata</taxon>
        <taxon>Euteleostomi</taxon>
        <taxon>Archelosauria</taxon>
        <taxon>Archosauria</taxon>
        <taxon>Dinosauria</taxon>
        <taxon>Saurischia</taxon>
        <taxon>Theropoda</taxon>
        <taxon>Coelurosauria</taxon>
        <taxon>Aves</taxon>
        <taxon>Neognathae</taxon>
        <taxon>Galloanserae</taxon>
        <taxon>Anseriformes</taxon>
        <taxon>Anatidae</taxon>
        <taxon>Anatinae</taxon>
        <taxon>Anas</taxon>
    </lineage>
</organism>
<evidence type="ECO:0000256" key="1">
    <source>
        <dbReference type="SAM" id="MobiDB-lite"/>
    </source>
</evidence>
<feature type="compositionally biased region" description="Polar residues" evidence="1">
    <location>
        <begin position="78"/>
        <end position="88"/>
    </location>
</feature>
<gene>
    <name evidence="2" type="ORF">Anapl_04292</name>
</gene>